<proteinExistence type="predicted"/>
<dbReference type="AlphaFoldDB" id="A0AAV7GBC3"/>
<protein>
    <submittedName>
        <fullName evidence="1">Uncharacterized protein</fullName>
    </submittedName>
</protein>
<dbReference type="GO" id="GO:0004535">
    <property type="term" value="F:poly(A)-specific ribonuclease activity"/>
    <property type="evidence" value="ECO:0007669"/>
    <property type="project" value="InterPro"/>
</dbReference>
<gene>
    <name evidence="1" type="ORF">IEQ34_017374</name>
</gene>
<dbReference type="GO" id="GO:0003676">
    <property type="term" value="F:nucleic acid binding"/>
    <property type="evidence" value="ECO:0007669"/>
    <property type="project" value="InterPro"/>
</dbReference>
<comment type="caution">
    <text evidence="1">The sequence shown here is derived from an EMBL/GenBank/DDBJ whole genome shotgun (WGS) entry which is preliminary data.</text>
</comment>
<dbReference type="Proteomes" id="UP000775213">
    <property type="component" value="Unassembled WGS sequence"/>
</dbReference>
<dbReference type="GO" id="GO:0030014">
    <property type="term" value="C:CCR4-NOT complex"/>
    <property type="evidence" value="ECO:0007669"/>
    <property type="project" value="InterPro"/>
</dbReference>
<dbReference type="InterPro" id="IPR036397">
    <property type="entry name" value="RNaseH_sf"/>
</dbReference>
<evidence type="ECO:0000313" key="1">
    <source>
        <dbReference type="EMBL" id="KAH0453050.1"/>
    </source>
</evidence>
<dbReference type="EMBL" id="JAGFBR010000016">
    <property type="protein sequence ID" value="KAH0453050.1"/>
    <property type="molecule type" value="Genomic_DNA"/>
</dbReference>
<organism evidence="1 2">
    <name type="scientific">Dendrobium chrysotoxum</name>
    <name type="common">Orchid</name>
    <dbReference type="NCBI Taxonomy" id="161865"/>
    <lineage>
        <taxon>Eukaryota</taxon>
        <taxon>Viridiplantae</taxon>
        <taxon>Streptophyta</taxon>
        <taxon>Embryophyta</taxon>
        <taxon>Tracheophyta</taxon>
        <taxon>Spermatophyta</taxon>
        <taxon>Magnoliopsida</taxon>
        <taxon>Liliopsida</taxon>
        <taxon>Asparagales</taxon>
        <taxon>Orchidaceae</taxon>
        <taxon>Epidendroideae</taxon>
        <taxon>Malaxideae</taxon>
        <taxon>Dendrobiinae</taxon>
        <taxon>Dendrobium</taxon>
    </lineage>
</organism>
<sequence length="146" mass="16242">MKKIQKNLCKNFEGEKNLGITLSDGGISTATWQFELRDLDLRCHPHAPGSIALLESSAINLTGNRQLGIPSTRFALLLLDAGLVCGFFKATWDNLNLKKEEGKKKIEVNENIVNLYTQHQAIKFSSNGGSFLIYENLVFISCHLGF</sequence>
<dbReference type="PANTHER" id="PTHR10797">
    <property type="entry name" value="CCR4-NOT TRANSCRIPTION COMPLEX SUBUNIT"/>
    <property type="match status" value="1"/>
</dbReference>
<name>A0AAV7GBC3_DENCH</name>
<dbReference type="Gene3D" id="3.30.420.10">
    <property type="entry name" value="Ribonuclease H-like superfamily/Ribonuclease H"/>
    <property type="match status" value="1"/>
</dbReference>
<dbReference type="InterPro" id="IPR039637">
    <property type="entry name" value="CNOT7/CNOT8/Pop2"/>
</dbReference>
<keyword evidence="2" id="KW-1185">Reference proteome</keyword>
<evidence type="ECO:0000313" key="2">
    <source>
        <dbReference type="Proteomes" id="UP000775213"/>
    </source>
</evidence>
<reference evidence="1 2" key="1">
    <citation type="journal article" date="2021" name="Hortic Res">
        <title>Chromosome-scale assembly of the Dendrobium chrysotoxum genome enhances the understanding of orchid evolution.</title>
        <authorList>
            <person name="Zhang Y."/>
            <person name="Zhang G.Q."/>
            <person name="Zhang D."/>
            <person name="Liu X.D."/>
            <person name="Xu X.Y."/>
            <person name="Sun W.H."/>
            <person name="Yu X."/>
            <person name="Zhu X."/>
            <person name="Wang Z.W."/>
            <person name="Zhao X."/>
            <person name="Zhong W.Y."/>
            <person name="Chen H."/>
            <person name="Yin W.L."/>
            <person name="Huang T."/>
            <person name="Niu S.C."/>
            <person name="Liu Z.J."/>
        </authorList>
    </citation>
    <scope>NUCLEOTIDE SEQUENCE [LARGE SCALE GENOMIC DNA]</scope>
    <source>
        <strain evidence="1">Lindl</strain>
    </source>
</reference>
<accession>A0AAV7GBC3</accession>